<keyword evidence="2" id="KW-1185">Reference proteome</keyword>
<protein>
    <submittedName>
        <fullName evidence="1">Uncharacterized protein</fullName>
    </submittedName>
</protein>
<organism evidence="1 2">
    <name type="scientific">Pendulispora albinea</name>
    <dbReference type="NCBI Taxonomy" id="2741071"/>
    <lineage>
        <taxon>Bacteria</taxon>
        <taxon>Pseudomonadati</taxon>
        <taxon>Myxococcota</taxon>
        <taxon>Myxococcia</taxon>
        <taxon>Myxococcales</taxon>
        <taxon>Sorangiineae</taxon>
        <taxon>Pendulisporaceae</taxon>
        <taxon>Pendulispora</taxon>
    </lineage>
</organism>
<reference evidence="1 2" key="1">
    <citation type="submission" date="2021-12" db="EMBL/GenBank/DDBJ databases">
        <title>Discovery of the Pendulisporaceae a myxobacterial family with distinct sporulation behavior and unique specialized metabolism.</title>
        <authorList>
            <person name="Garcia R."/>
            <person name="Popoff A."/>
            <person name="Bader C.D."/>
            <person name="Loehr J."/>
            <person name="Walesch S."/>
            <person name="Walt C."/>
            <person name="Boldt J."/>
            <person name="Bunk B."/>
            <person name="Haeckl F.J.F.P.J."/>
            <person name="Gunesch A.P."/>
            <person name="Birkelbach J."/>
            <person name="Nuebel U."/>
            <person name="Pietschmann T."/>
            <person name="Bach T."/>
            <person name="Mueller R."/>
        </authorList>
    </citation>
    <scope>NUCLEOTIDE SEQUENCE [LARGE SCALE GENOMIC DNA]</scope>
    <source>
        <strain evidence="1 2">MSr11954</strain>
    </source>
</reference>
<sequence>MDYPCLGTATPPALFLESGTTRTPLYPSAAQQTVQAFGNGQLHVLDSSPDITRRMVFSGTCHLTVKSVTVLPSNNTIRLWTTEAKGQARIIGLARDLYLLSKNFVAIATFNREQLGVVIDATDKRVAAATTSIERRKWLALYDSLVAMRDGQPIPVPKEQVDQYLADLAAHARTDLLTEADKGRAMVQRFEKWEQAVEATLKEVLDSLPAA</sequence>
<name>A0ABZ2M3B0_9BACT</name>
<dbReference type="RefSeq" id="WP_394825914.1">
    <property type="nucleotide sequence ID" value="NZ_CP089984.1"/>
</dbReference>
<gene>
    <name evidence="1" type="ORF">LZC94_03215</name>
</gene>
<proteinExistence type="predicted"/>
<dbReference type="Proteomes" id="UP001370348">
    <property type="component" value="Chromosome"/>
</dbReference>
<dbReference type="EMBL" id="CP089984">
    <property type="protein sequence ID" value="WXB16289.1"/>
    <property type="molecule type" value="Genomic_DNA"/>
</dbReference>
<evidence type="ECO:0000313" key="2">
    <source>
        <dbReference type="Proteomes" id="UP001370348"/>
    </source>
</evidence>
<evidence type="ECO:0000313" key="1">
    <source>
        <dbReference type="EMBL" id="WXB16289.1"/>
    </source>
</evidence>
<accession>A0ABZ2M3B0</accession>